<dbReference type="InterPro" id="IPR023298">
    <property type="entry name" value="ATPase_P-typ_TM_dom_sf"/>
</dbReference>
<dbReference type="PANTHER" id="PTHR13219:SF6">
    <property type="entry name" value="TRANSMEMBRANE PROTEIN 94"/>
    <property type="match status" value="1"/>
</dbReference>
<evidence type="ECO:0000256" key="1">
    <source>
        <dbReference type="SAM" id="MobiDB-lite"/>
    </source>
</evidence>
<evidence type="ECO:0000313" key="4">
    <source>
        <dbReference type="Proteomes" id="UP001165065"/>
    </source>
</evidence>
<dbReference type="AlphaFoldDB" id="A0A9W7G9Z8"/>
<keyword evidence="2" id="KW-1133">Transmembrane helix</keyword>
<feature type="compositionally biased region" description="Acidic residues" evidence="1">
    <location>
        <begin position="451"/>
        <end position="466"/>
    </location>
</feature>
<feature type="region of interest" description="Disordered" evidence="1">
    <location>
        <begin position="447"/>
        <end position="472"/>
    </location>
</feature>
<feature type="transmembrane region" description="Helical" evidence="2">
    <location>
        <begin position="1147"/>
        <end position="1170"/>
    </location>
</feature>
<dbReference type="SUPFAM" id="SSF81665">
    <property type="entry name" value="Calcium ATPase, transmembrane domain M"/>
    <property type="match status" value="1"/>
</dbReference>
<name>A0A9W7G9Z8_9STRA</name>
<keyword evidence="2" id="KW-0812">Transmembrane</keyword>
<evidence type="ECO:0000313" key="3">
    <source>
        <dbReference type="EMBL" id="GMI39201.1"/>
    </source>
</evidence>
<comment type="caution">
    <text evidence="3">The sequence shown here is derived from an EMBL/GenBank/DDBJ whole genome shotgun (WGS) entry which is preliminary data.</text>
</comment>
<feature type="transmembrane region" description="Helical" evidence="2">
    <location>
        <begin position="1182"/>
        <end position="1199"/>
    </location>
</feature>
<feature type="compositionally biased region" description="Polar residues" evidence="1">
    <location>
        <begin position="515"/>
        <end position="528"/>
    </location>
</feature>
<dbReference type="Proteomes" id="UP001165065">
    <property type="component" value="Unassembled WGS sequence"/>
</dbReference>
<dbReference type="EMBL" id="BRYA01000099">
    <property type="protein sequence ID" value="GMI39201.1"/>
    <property type="molecule type" value="Genomic_DNA"/>
</dbReference>
<feature type="transmembrane region" description="Helical" evidence="2">
    <location>
        <begin position="1114"/>
        <end position="1135"/>
    </location>
</feature>
<organism evidence="3 4">
    <name type="scientific">Triparma columacea</name>
    <dbReference type="NCBI Taxonomy" id="722753"/>
    <lineage>
        <taxon>Eukaryota</taxon>
        <taxon>Sar</taxon>
        <taxon>Stramenopiles</taxon>
        <taxon>Ochrophyta</taxon>
        <taxon>Bolidophyceae</taxon>
        <taxon>Parmales</taxon>
        <taxon>Triparmaceae</taxon>
        <taxon>Triparma</taxon>
    </lineage>
</organism>
<gene>
    <name evidence="3" type="ORF">TrCOL_g10189</name>
</gene>
<evidence type="ECO:0000256" key="2">
    <source>
        <dbReference type="SAM" id="Phobius"/>
    </source>
</evidence>
<dbReference type="OrthoDB" id="5568754at2759"/>
<feature type="transmembrane region" description="Helical" evidence="2">
    <location>
        <begin position="1033"/>
        <end position="1056"/>
    </location>
</feature>
<feature type="region of interest" description="Disordered" evidence="1">
    <location>
        <begin position="484"/>
        <end position="528"/>
    </location>
</feature>
<keyword evidence="2" id="KW-0472">Membrane</keyword>
<evidence type="ECO:0008006" key="5">
    <source>
        <dbReference type="Google" id="ProtNLM"/>
    </source>
</evidence>
<feature type="region of interest" description="Disordered" evidence="1">
    <location>
        <begin position="115"/>
        <end position="138"/>
    </location>
</feature>
<feature type="compositionally biased region" description="Polar residues" evidence="1">
    <location>
        <begin position="754"/>
        <end position="769"/>
    </location>
</feature>
<feature type="compositionally biased region" description="Basic residues" evidence="1">
    <location>
        <begin position="498"/>
        <end position="514"/>
    </location>
</feature>
<sequence>MQTPPTGLSWDEANSIIGPPLPAVHKAAPPIAAPSTIMVLSLLIFDGVDGFNNGPGMVVVYVVSVLLVVVVYGIVWACTLRLLPWGDTRALCRYVVNSLDVREWLRAGRGGNGGAEEGYTTVPNANSAEDENEETSRQLPLSSYPCYRRSSSSSEGRWYMLPSSLLCEGDLVGVRKGSTSLEEYTKLLNSNLKTLRGMSPHLTALINGGELEIMILCGTILKDRVPSLPKSNSKDCISSRQRVVVRSLLVKFTVFVSILAAIAFTLTATLADRDVPTLRVITQFFIIFLSTSEVVSLTLIASLTEVVGLTRTLKEIGTYRSEPFASDSPSTNPTVNEPPATQEPPQTPLTQLLFTIATSRLLRPHISTILRQSSLDENLSPDSDPSSLSTLNPLQIPPASLNVVEKLATVSCVSFVDDDLICSSSSCEPQQILLPTTSGLKLLDISRGVGENDDDDDGSDSSDDEEGFTRTHRSTSIETLNYAYADSSSDSEDERTTRGGKKKKRRWRKNKKALHSQSSIAQSPDGQSTLYDEMEFEDPRWWEHLPSLKGIGLAALVLEVAQLQPCDPTSTSSPSASSLLSHLSKLPYRRQMLSVASCIGFDVKNAVSGKLSETELSHFQEKLRIHFIHEALHKSRVDADYHALGLEEARFRGRLVPHVTSVVVQDDRSNAFQLLSVGEAELSVNNCSQLWQGETSTIIPMSAFDRKNIMDTAKNWILEDLNVLAFTYSPVPYAFEDWGEDGGVVYLVHREGGDSSTPVASVTSRGSTSDTRENAADDDYWNLTKNHIFLGLLGSTSGPRKNMVPFISKSNNAGIRFVYFSPRNMRRSKELASKLGLEMGWNCAISLRALESDQDHDEHRMISAYADWDVNAKLPHGIKEIRKHLVDVDNVPLLVSLFTDATYQSTRDMVGILREHNDTVLVLGCSHHSKNLKIFESSDISVGVNVYEEEFGENIVSDENVKAGFKLASSVITQDCLFNIPVGAIPRIHEIIGTARASHECSISAAQFVLSGTIGMSTLALLCLTTPNEVNLYISGTGAILYLLFLLPALAVGIAFGGETERIMKVCPVKNDVTQIFPGRNELFIRSSGVLGRGIMNAAGGYLAGMLYNGDEDSGTFMTLAFALATIVSSVGSCYRSEVFWVERMWMSNVVFVAVALGTFTLVLILLFSLVDSGSPGVGGWTVFWLWPFFDLILGELLWKRREVQIYERAALLRRLAFETRLGMWSPR</sequence>
<proteinExistence type="predicted"/>
<feature type="transmembrane region" description="Helical" evidence="2">
    <location>
        <begin position="58"/>
        <end position="83"/>
    </location>
</feature>
<feature type="region of interest" description="Disordered" evidence="1">
    <location>
        <begin position="753"/>
        <end position="773"/>
    </location>
</feature>
<feature type="transmembrane region" description="Helical" evidence="2">
    <location>
        <begin position="248"/>
        <end position="268"/>
    </location>
</feature>
<reference evidence="4" key="1">
    <citation type="journal article" date="2023" name="Commun. Biol.">
        <title>Genome analysis of Parmales, the sister group of diatoms, reveals the evolutionary specialization of diatoms from phago-mixotrophs to photoautotrophs.</title>
        <authorList>
            <person name="Ban H."/>
            <person name="Sato S."/>
            <person name="Yoshikawa S."/>
            <person name="Yamada K."/>
            <person name="Nakamura Y."/>
            <person name="Ichinomiya M."/>
            <person name="Sato N."/>
            <person name="Blanc-Mathieu R."/>
            <person name="Endo H."/>
            <person name="Kuwata A."/>
            <person name="Ogata H."/>
        </authorList>
    </citation>
    <scope>NUCLEOTIDE SEQUENCE [LARGE SCALE GENOMIC DNA]</scope>
</reference>
<keyword evidence="4" id="KW-1185">Reference proteome</keyword>
<dbReference type="InterPro" id="IPR039720">
    <property type="entry name" value="TMEM94"/>
</dbReference>
<accession>A0A9W7G9Z8</accession>
<feature type="transmembrane region" description="Helical" evidence="2">
    <location>
        <begin position="1008"/>
        <end position="1027"/>
    </location>
</feature>
<feature type="region of interest" description="Disordered" evidence="1">
    <location>
        <begin position="321"/>
        <end position="347"/>
    </location>
</feature>
<protein>
    <recommendedName>
        <fullName evidence="5">Cation-transporting P-type ATPase C-terminal domain-containing protein</fullName>
    </recommendedName>
</protein>
<dbReference type="PANTHER" id="PTHR13219">
    <property type="entry name" value="TRANSMEMBRANE PROTEIN 94"/>
    <property type="match status" value="1"/>
</dbReference>